<dbReference type="Gene3D" id="3.50.80.10">
    <property type="entry name" value="D-tyrosyl-tRNA(Tyr) deacylase"/>
    <property type="match status" value="1"/>
</dbReference>
<dbReference type="HAMAP" id="MF_00518">
    <property type="entry name" value="Deacylase_Dtd"/>
    <property type="match status" value="1"/>
</dbReference>
<dbReference type="Proteomes" id="UP001165427">
    <property type="component" value="Unassembled WGS sequence"/>
</dbReference>
<dbReference type="GO" id="GO:0000049">
    <property type="term" value="F:tRNA binding"/>
    <property type="evidence" value="ECO:0007669"/>
    <property type="project" value="UniProtKB-UniRule"/>
</dbReference>
<accession>A0AA41R2P4</accession>
<comment type="catalytic activity">
    <reaction evidence="2">
        <text>a D-aminoacyl-tRNA + H2O = a tRNA + a D-alpha-amino acid + H(+)</text>
        <dbReference type="Rhea" id="RHEA:13953"/>
        <dbReference type="Rhea" id="RHEA-COMP:10123"/>
        <dbReference type="Rhea" id="RHEA-COMP:10124"/>
        <dbReference type="ChEBI" id="CHEBI:15377"/>
        <dbReference type="ChEBI" id="CHEBI:15378"/>
        <dbReference type="ChEBI" id="CHEBI:59871"/>
        <dbReference type="ChEBI" id="CHEBI:78442"/>
        <dbReference type="ChEBI" id="CHEBI:79333"/>
        <dbReference type="EC" id="3.1.1.96"/>
    </reaction>
</comment>
<proteinExistence type="inferred from homology"/>
<keyword evidence="4" id="KW-1185">Reference proteome</keyword>
<evidence type="ECO:0000256" key="1">
    <source>
        <dbReference type="ARBA" id="ARBA00009673"/>
    </source>
</evidence>
<dbReference type="EMBL" id="JALJRB010000016">
    <property type="protein sequence ID" value="MCJ8501739.1"/>
    <property type="molecule type" value="Genomic_DNA"/>
</dbReference>
<keyword evidence="2" id="KW-0820">tRNA-binding</keyword>
<dbReference type="InterPro" id="IPR023509">
    <property type="entry name" value="DTD-like_sf"/>
</dbReference>
<comment type="catalytic activity">
    <reaction evidence="2">
        <text>glycyl-tRNA(Ala) + H2O = tRNA(Ala) + glycine + H(+)</text>
        <dbReference type="Rhea" id="RHEA:53744"/>
        <dbReference type="Rhea" id="RHEA-COMP:9657"/>
        <dbReference type="Rhea" id="RHEA-COMP:13640"/>
        <dbReference type="ChEBI" id="CHEBI:15377"/>
        <dbReference type="ChEBI" id="CHEBI:15378"/>
        <dbReference type="ChEBI" id="CHEBI:57305"/>
        <dbReference type="ChEBI" id="CHEBI:78442"/>
        <dbReference type="ChEBI" id="CHEBI:78522"/>
    </reaction>
</comment>
<dbReference type="GO" id="GO:0019478">
    <property type="term" value="P:D-amino acid catabolic process"/>
    <property type="evidence" value="ECO:0007669"/>
    <property type="project" value="UniProtKB-UniRule"/>
</dbReference>
<dbReference type="FunFam" id="3.50.80.10:FF:000001">
    <property type="entry name" value="D-aminoacyl-tRNA deacylase"/>
    <property type="match status" value="1"/>
</dbReference>
<evidence type="ECO:0000256" key="2">
    <source>
        <dbReference type="HAMAP-Rule" id="MF_00518"/>
    </source>
</evidence>
<dbReference type="NCBIfam" id="TIGR00256">
    <property type="entry name" value="D-aminoacyl-tRNA deacylase"/>
    <property type="match status" value="1"/>
</dbReference>
<comment type="function">
    <text evidence="2">An aminoacyl-tRNA editing enzyme that deacylates mischarged D-aminoacyl-tRNAs. Also deacylates mischarged glycyl-tRNA(Ala), protecting cells against glycine mischarging by AlaRS. Acts via tRNA-based rather than protein-based catalysis; rejects L-amino acids rather than detecting D-amino acids in the active site. By recycling D-aminoacyl-tRNA to D-amino acids and free tRNA molecules, this enzyme counteracts the toxicity associated with the formation of D-aminoacyl-tRNA entities in vivo and helps enforce protein L-homochirality.</text>
</comment>
<name>A0AA41R2P4_9BACT</name>
<organism evidence="3 4">
    <name type="scientific">Desulfatitalea alkaliphila</name>
    <dbReference type="NCBI Taxonomy" id="2929485"/>
    <lineage>
        <taxon>Bacteria</taxon>
        <taxon>Pseudomonadati</taxon>
        <taxon>Thermodesulfobacteriota</taxon>
        <taxon>Desulfobacteria</taxon>
        <taxon>Desulfobacterales</taxon>
        <taxon>Desulfosarcinaceae</taxon>
        <taxon>Desulfatitalea</taxon>
    </lineage>
</organism>
<comment type="domain">
    <text evidence="2">A Gly-cisPro motif from one monomer fits into the active site of the other monomer to allow specific chiral rejection of L-amino acids.</text>
</comment>
<feature type="short sequence motif" description="Gly-cisPro motif, important for rejection of L-amino acids" evidence="2">
    <location>
        <begin position="137"/>
        <end position="138"/>
    </location>
</feature>
<evidence type="ECO:0000313" key="4">
    <source>
        <dbReference type="Proteomes" id="UP001165427"/>
    </source>
</evidence>
<reference evidence="3" key="1">
    <citation type="submission" date="2022-04" db="EMBL/GenBank/DDBJ databases">
        <title>Desulfatitalea alkaliphila sp. nov., a novel anaerobic sulfate-reducing bacterium isolated from terrestrial mud volcano, Taman Peninsula, Russia.</title>
        <authorList>
            <person name="Khomyakova M.A."/>
            <person name="Merkel A.Y."/>
            <person name="Slobodkin A.I."/>
        </authorList>
    </citation>
    <scope>NUCLEOTIDE SEQUENCE</scope>
    <source>
        <strain evidence="3">M08but</strain>
    </source>
</reference>
<dbReference type="Pfam" id="PF02580">
    <property type="entry name" value="Tyr_Deacylase"/>
    <property type="match status" value="1"/>
</dbReference>
<sequence length="149" mass="15824">MRAVVQRVTQSAVTVGGETVGAIEAGLMVLLGVAVDDTAREADYLADKVAHLRIFEDDQGKMNRSLIDTGGAMLVVSQFTLLGDCRKGRRPSFVGAAPPPQAEALYERFVAHVRELGIPVATGRFRAMMQVSLVNDGPVTLILETGGTA</sequence>
<dbReference type="GO" id="GO:0051500">
    <property type="term" value="F:D-tyrosyl-tRNA(Tyr) deacylase activity"/>
    <property type="evidence" value="ECO:0007669"/>
    <property type="project" value="TreeGrafter"/>
</dbReference>
<dbReference type="EC" id="3.1.1.96" evidence="2"/>
<dbReference type="CDD" id="cd00563">
    <property type="entry name" value="Dtyr_deacylase"/>
    <property type="match status" value="1"/>
</dbReference>
<comment type="subcellular location">
    <subcellularLocation>
        <location evidence="2">Cytoplasm</location>
    </subcellularLocation>
</comment>
<dbReference type="SUPFAM" id="SSF69500">
    <property type="entry name" value="DTD-like"/>
    <property type="match status" value="1"/>
</dbReference>
<comment type="subunit">
    <text evidence="2">Homodimer.</text>
</comment>
<comment type="similarity">
    <text evidence="1 2">Belongs to the DTD family.</text>
</comment>
<dbReference type="RefSeq" id="WP_246910774.1">
    <property type="nucleotide sequence ID" value="NZ_JALJRB010000016.1"/>
</dbReference>
<evidence type="ECO:0000313" key="3">
    <source>
        <dbReference type="EMBL" id="MCJ8501739.1"/>
    </source>
</evidence>
<dbReference type="InterPro" id="IPR003732">
    <property type="entry name" value="Daa-tRNA_deacyls_DTD"/>
</dbReference>
<dbReference type="GO" id="GO:0005737">
    <property type="term" value="C:cytoplasm"/>
    <property type="evidence" value="ECO:0007669"/>
    <property type="project" value="UniProtKB-SubCell"/>
</dbReference>
<dbReference type="GO" id="GO:0106026">
    <property type="term" value="F:Gly-tRNA(Ala) deacylase activity"/>
    <property type="evidence" value="ECO:0007669"/>
    <property type="project" value="UniProtKB-UniRule"/>
</dbReference>
<keyword evidence="2" id="KW-0963">Cytoplasm</keyword>
<dbReference type="AlphaFoldDB" id="A0AA41R2P4"/>
<gene>
    <name evidence="2 3" type="primary">dtd</name>
    <name evidence="3" type="ORF">MRX98_14240</name>
</gene>
<dbReference type="PANTHER" id="PTHR10472:SF5">
    <property type="entry name" value="D-AMINOACYL-TRNA DEACYLASE 1"/>
    <property type="match status" value="1"/>
</dbReference>
<keyword evidence="2" id="KW-0694">RNA-binding</keyword>
<comment type="caution">
    <text evidence="3">The sequence shown here is derived from an EMBL/GenBank/DDBJ whole genome shotgun (WGS) entry which is preliminary data.</text>
</comment>
<keyword evidence="2 3" id="KW-0378">Hydrolase</keyword>
<protein>
    <recommendedName>
        <fullName evidence="2">D-aminoacyl-tRNA deacylase</fullName>
        <shortName evidence="2">DTD</shortName>
        <ecNumber evidence="2">3.1.1.96</ecNumber>
    </recommendedName>
    <alternativeName>
        <fullName evidence="2">Gly-tRNA(Ala) deacylase</fullName>
        <ecNumber evidence="2">3.1.1.-</ecNumber>
    </alternativeName>
</protein>
<dbReference type="GO" id="GO:0043908">
    <property type="term" value="F:Ser(Gly)-tRNA(Ala) hydrolase activity"/>
    <property type="evidence" value="ECO:0007669"/>
    <property type="project" value="UniProtKB-UniRule"/>
</dbReference>
<dbReference type="PANTHER" id="PTHR10472">
    <property type="entry name" value="D-TYROSYL-TRNA TYR DEACYLASE"/>
    <property type="match status" value="1"/>
</dbReference>
<dbReference type="EC" id="3.1.1.-" evidence="2"/>